<gene>
    <name evidence="2" type="ORF">JRQ81_001240</name>
</gene>
<evidence type="ECO:0000313" key="2">
    <source>
        <dbReference type="EMBL" id="KAJ7345290.1"/>
    </source>
</evidence>
<dbReference type="Gene3D" id="1.10.533.10">
    <property type="entry name" value="Death Domain, Fas"/>
    <property type="match status" value="1"/>
</dbReference>
<dbReference type="GO" id="GO:0045121">
    <property type="term" value="C:membrane raft"/>
    <property type="evidence" value="ECO:0007669"/>
    <property type="project" value="TreeGrafter"/>
</dbReference>
<comment type="caution">
    <text evidence="2">The sequence shown here is derived from an EMBL/GenBank/DDBJ whole genome shotgun (WGS) entry which is preliminary data.</text>
</comment>
<keyword evidence="3" id="KW-1185">Reference proteome</keyword>
<dbReference type="GO" id="GO:0043120">
    <property type="term" value="F:tumor necrosis factor binding"/>
    <property type="evidence" value="ECO:0007669"/>
    <property type="project" value="TreeGrafter"/>
</dbReference>
<dbReference type="SMART" id="SM00005">
    <property type="entry name" value="DEATH"/>
    <property type="match status" value="1"/>
</dbReference>
<name>A0A9Q0Y6T4_9SAUR</name>
<dbReference type="PANTHER" id="PTHR46861">
    <property type="entry name" value="TUMOR NECROSIS FACTOR RECEPTOR SUPERFAMILY MEMBER 1A"/>
    <property type="match status" value="1"/>
</dbReference>
<dbReference type="Pfam" id="PF00531">
    <property type="entry name" value="Death"/>
    <property type="match status" value="1"/>
</dbReference>
<dbReference type="AlphaFoldDB" id="A0A9Q0Y6T4"/>
<dbReference type="InterPro" id="IPR011029">
    <property type="entry name" value="DEATH-like_dom_sf"/>
</dbReference>
<protein>
    <recommendedName>
        <fullName evidence="1">Death domain-containing protein</fullName>
    </recommendedName>
</protein>
<dbReference type="GO" id="GO:0006954">
    <property type="term" value="P:inflammatory response"/>
    <property type="evidence" value="ECO:0007669"/>
    <property type="project" value="TreeGrafter"/>
</dbReference>
<dbReference type="Proteomes" id="UP001142489">
    <property type="component" value="Unassembled WGS sequence"/>
</dbReference>
<dbReference type="SUPFAM" id="SSF47986">
    <property type="entry name" value="DEATH domain"/>
    <property type="match status" value="1"/>
</dbReference>
<evidence type="ECO:0000313" key="3">
    <source>
        <dbReference type="Proteomes" id="UP001142489"/>
    </source>
</evidence>
<dbReference type="EMBL" id="JAPFRF010000001">
    <property type="protein sequence ID" value="KAJ7345290.1"/>
    <property type="molecule type" value="Genomic_DNA"/>
</dbReference>
<dbReference type="InterPro" id="IPR052493">
    <property type="entry name" value="TNFRSF1A"/>
</dbReference>
<accession>A0A9Q0Y6T4</accession>
<dbReference type="InterPro" id="IPR000488">
    <property type="entry name" value="Death_dom"/>
</dbReference>
<proteinExistence type="predicted"/>
<dbReference type="GO" id="GO:0005031">
    <property type="term" value="F:tumor necrosis factor receptor activity"/>
    <property type="evidence" value="ECO:0007669"/>
    <property type="project" value="TreeGrafter"/>
</dbReference>
<dbReference type="PROSITE" id="PS50017">
    <property type="entry name" value="DEATH_DOMAIN"/>
    <property type="match status" value="1"/>
</dbReference>
<reference evidence="2" key="1">
    <citation type="journal article" date="2023" name="DNA Res.">
        <title>Chromosome-level genome assembly of Phrynocephalus forsythii using third-generation DNA sequencing and Hi-C analysis.</title>
        <authorList>
            <person name="Qi Y."/>
            <person name="Zhao W."/>
            <person name="Zhao Y."/>
            <person name="Niu C."/>
            <person name="Cao S."/>
            <person name="Zhang Y."/>
        </authorList>
    </citation>
    <scope>NUCLEOTIDE SEQUENCE</scope>
    <source>
        <tissue evidence="2">Muscle</tissue>
    </source>
</reference>
<dbReference type="PANTHER" id="PTHR46861:SF1">
    <property type="entry name" value="TUMOR NECROSIS FACTOR RECEPTOR SUPERFAMILY MEMBER 1A"/>
    <property type="match status" value="1"/>
</dbReference>
<organism evidence="2 3">
    <name type="scientific">Phrynocephalus forsythii</name>
    <dbReference type="NCBI Taxonomy" id="171643"/>
    <lineage>
        <taxon>Eukaryota</taxon>
        <taxon>Metazoa</taxon>
        <taxon>Chordata</taxon>
        <taxon>Craniata</taxon>
        <taxon>Vertebrata</taxon>
        <taxon>Euteleostomi</taxon>
        <taxon>Lepidosauria</taxon>
        <taxon>Squamata</taxon>
        <taxon>Bifurcata</taxon>
        <taxon>Unidentata</taxon>
        <taxon>Episquamata</taxon>
        <taxon>Toxicofera</taxon>
        <taxon>Iguania</taxon>
        <taxon>Acrodonta</taxon>
        <taxon>Agamidae</taxon>
        <taxon>Agaminae</taxon>
        <taxon>Phrynocephalus</taxon>
    </lineage>
</organism>
<evidence type="ECO:0000259" key="1">
    <source>
        <dbReference type="PROSITE" id="PS50017"/>
    </source>
</evidence>
<sequence length="106" mass="12543">MSLPDCVKSARKRQIPNRPEVLYTVVDQVPISRWKEFIRYMGLKENVVERITMEQHFYREAQYEMLRHWRLQAGQDATVEHISNALKQMELNGCSEAIQEALAKEH</sequence>
<dbReference type="OrthoDB" id="9940478at2759"/>
<dbReference type="GO" id="GO:0043235">
    <property type="term" value="C:receptor complex"/>
    <property type="evidence" value="ECO:0007669"/>
    <property type="project" value="TreeGrafter"/>
</dbReference>
<feature type="domain" description="Death" evidence="1">
    <location>
        <begin position="19"/>
        <end position="102"/>
    </location>
</feature>